<evidence type="ECO:0000313" key="3">
    <source>
        <dbReference type="Proteomes" id="UP000183200"/>
    </source>
</evidence>
<dbReference type="Pfam" id="PF13788">
    <property type="entry name" value="DUF4180"/>
    <property type="match status" value="1"/>
</dbReference>
<name>A0A1G9Z1Q0_9SPHI</name>
<gene>
    <name evidence="2" type="ORF">SAMN05421820_106317</name>
</gene>
<organism evidence="2 3">
    <name type="scientific">Pedobacter steynii</name>
    <dbReference type="NCBI Taxonomy" id="430522"/>
    <lineage>
        <taxon>Bacteria</taxon>
        <taxon>Pseudomonadati</taxon>
        <taxon>Bacteroidota</taxon>
        <taxon>Sphingobacteriia</taxon>
        <taxon>Sphingobacteriales</taxon>
        <taxon>Sphingobacteriaceae</taxon>
        <taxon>Pedobacter</taxon>
    </lineage>
</organism>
<accession>A0A1G9Z1Q0</accession>
<dbReference type="Proteomes" id="UP000183200">
    <property type="component" value="Unassembled WGS sequence"/>
</dbReference>
<evidence type="ECO:0000313" key="2">
    <source>
        <dbReference type="EMBL" id="SDN15240.1"/>
    </source>
</evidence>
<feature type="domain" description="DUF4180" evidence="1">
    <location>
        <begin position="18"/>
        <end position="125"/>
    </location>
</feature>
<evidence type="ECO:0000259" key="1">
    <source>
        <dbReference type="Pfam" id="PF13788"/>
    </source>
</evidence>
<dbReference type="EMBL" id="FNGY01000006">
    <property type="protein sequence ID" value="SDN15240.1"/>
    <property type="molecule type" value="Genomic_DNA"/>
</dbReference>
<dbReference type="InterPro" id="IPR025438">
    <property type="entry name" value="DUF4180"/>
</dbReference>
<sequence length="127" mass="14482">MNNYKNETMNIVTHEQGAIKIAEVISDGILIGNVEDGLQLMGDLYYQGYDKIIIYETNLTPDFFDLKTRLAGEVLQKFSNYRVQLVIIGEFSKYPGKSIRDFIYESNKGKIVNFLPTIAVAKDKLFC</sequence>
<proteinExistence type="predicted"/>
<keyword evidence="3" id="KW-1185">Reference proteome</keyword>
<dbReference type="RefSeq" id="WP_245723881.1">
    <property type="nucleotide sequence ID" value="NZ_FNGY01000006.1"/>
</dbReference>
<reference evidence="3" key="1">
    <citation type="submission" date="2016-10" db="EMBL/GenBank/DDBJ databases">
        <authorList>
            <person name="Varghese N."/>
            <person name="Submissions S."/>
        </authorList>
    </citation>
    <scope>NUCLEOTIDE SEQUENCE [LARGE SCALE GENOMIC DNA]</scope>
    <source>
        <strain evidence="3">DSM 19110</strain>
    </source>
</reference>
<dbReference type="AlphaFoldDB" id="A0A1G9Z1Q0"/>
<protein>
    <recommendedName>
        <fullName evidence="1">DUF4180 domain-containing protein</fullName>
    </recommendedName>
</protein>